<dbReference type="OrthoDB" id="1728974at2759"/>
<feature type="non-terminal residue" evidence="2">
    <location>
        <position position="60"/>
    </location>
</feature>
<dbReference type="AlphaFoldDB" id="A0A0C9Y916"/>
<reference evidence="2 3" key="1">
    <citation type="submission" date="2014-04" db="EMBL/GenBank/DDBJ databases">
        <authorList>
            <consortium name="DOE Joint Genome Institute"/>
            <person name="Kuo A."/>
            <person name="Kohler A."/>
            <person name="Costa M.D."/>
            <person name="Nagy L.G."/>
            <person name="Floudas D."/>
            <person name="Copeland A."/>
            <person name="Barry K.W."/>
            <person name="Cichocki N."/>
            <person name="Veneault-Fourrey C."/>
            <person name="LaButti K."/>
            <person name="Lindquist E.A."/>
            <person name="Lipzen A."/>
            <person name="Lundell T."/>
            <person name="Morin E."/>
            <person name="Murat C."/>
            <person name="Sun H."/>
            <person name="Tunlid A."/>
            <person name="Henrissat B."/>
            <person name="Grigoriev I.V."/>
            <person name="Hibbett D.S."/>
            <person name="Martin F."/>
            <person name="Nordberg H.P."/>
            <person name="Cantor M.N."/>
            <person name="Hua S.X."/>
        </authorList>
    </citation>
    <scope>NUCLEOTIDE SEQUENCE [LARGE SCALE GENOMIC DNA]</scope>
    <source>
        <strain evidence="2 3">441</strain>
    </source>
</reference>
<proteinExistence type="predicted"/>
<evidence type="ECO:0000256" key="1">
    <source>
        <dbReference type="SAM" id="SignalP"/>
    </source>
</evidence>
<dbReference type="STRING" id="765257.A0A0C9Y916"/>
<feature type="chain" id="PRO_5002206331" evidence="1">
    <location>
        <begin position="17"/>
        <end position="60"/>
    </location>
</feature>
<gene>
    <name evidence="2" type="ORF">PISMIDRAFT_104497</name>
</gene>
<keyword evidence="1" id="KW-0732">Signal</keyword>
<dbReference type="HOGENOM" id="CLU_196976_0_0_1"/>
<keyword evidence="3" id="KW-1185">Reference proteome</keyword>
<evidence type="ECO:0000313" key="2">
    <source>
        <dbReference type="EMBL" id="KIK21180.1"/>
    </source>
</evidence>
<protein>
    <submittedName>
        <fullName evidence="2">Uncharacterized protein</fullName>
    </submittedName>
</protein>
<evidence type="ECO:0000313" key="3">
    <source>
        <dbReference type="Proteomes" id="UP000054018"/>
    </source>
</evidence>
<sequence>MGSQLHRLFVIILVHGAPVDPNLLWEASRDNLCDDLSHHLMRVLNIPEPTQEQIYDYGLH</sequence>
<reference evidence="3" key="2">
    <citation type="submission" date="2015-01" db="EMBL/GenBank/DDBJ databases">
        <title>Evolutionary Origins and Diversification of the Mycorrhizal Mutualists.</title>
        <authorList>
            <consortium name="DOE Joint Genome Institute"/>
            <consortium name="Mycorrhizal Genomics Consortium"/>
            <person name="Kohler A."/>
            <person name="Kuo A."/>
            <person name="Nagy L.G."/>
            <person name="Floudas D."/>
            <person name="Copeland A."/>
            <person name="Barry K.W."/>
            <person name="Cichocki N."/>
            <person name="Veneault-Fourrey C."/>
            <person name="LaButti K."/>
            <person name="Lindquist E.A."/>
            <person name="Lipzen A."/>
            <person name="Lundell T."/>
            <person name="Morin E."/>
            <person name="Murat C."/>
            <person name="Riley R."/>
            <person name="Ohm R."/>
            <person name="Sun H."/>
            <person name="Tunlid A."/>
            <person name="Henrissat B."/>
            <person name="Grigoriev I.V."/>
            <person name="Hibbett D.S."/>
            <person name="Martin F."/>
        </authorList>
    </citation>
    <scope>NUCLEOTIDE SEQUENCE [LARGE SCALE GENOMIC DNA]</scope>
    <source>
        <strain evidence="3">441</strain>
    </source>
</reference>
<accession>A0A0C9Y916</accession>
<feature type="signal peptide" evidence="1">
    <location>
        <begin position="1"/>
        <end position="16"/>
    </location>
</feature>
<dbReference type="Proteomes" id="UP000054018">
    <property type="component" value="Unassembled WGS sequence"/>
</dbReference>
<organism evidence="2 3">
    <name type="scientific">Pisolithus microcarpus 441</name>
    <dbReference type="NCBI Taxonomy" id="765257"/>
    <lineage>
        <taxon>Eukaryota</taxon>
        <taxon>Fungi</taxon>
        <taxon>Dikarya</taxon>
        <taxon>Basidiomycota</taxon>
        <taxon>Agaricomycotina</taxon>
        <taxon>Agaricomycetes</taxon>
        <taxon>Agaricomycetidae</taxon>
        <taxon>Boletales</taxon>
        <taxon>Sclerodermatineae</taxon>
        <taxon>Pisolithaceae</taxon>
        <taxon>Pisolithus</taxon>
    </lineage>
</organism>
<dbReference type="EMBL" id="KN833754">
    <property type="protein sequence ID" value="KIK21180.1"/>
    <property type="molecule type" value="Genomic_DNA"/>
</dbReference>
<name>A0A0C9Y916_9AGAM</name>